<feature type="binding site" evidence="12">
    <location>
        <position position="278"/>
    </location>
    <ligand>
        <name>[2Fe-2S] cluster</name>
        <dbReference type="ChEBI" id="CHEBI:190135"/>
    </ligand>
</feature>
<dbReference type="PIRSF" id="PIRSF006816">
    <property type="entry name" value="Cyc3_hyd_g"/>
    <property type="match status" value="1"/>
</dbReference>
<dbReference type="InterPro" id="IPR019480">
    <property type="entry name" value="Dihydroorotate_DH_Fe-S-bd"/>
</dbReference>
<dbReference type="Gene3D" id="3.40.50.80">
    <property type="entry name" value="Nucleotide-binding domain of ferredoxin-NADP reductase (FNR) module"/>
    <property type="match status" value="1"/>
</dbReference>
<dbReference type="GO" id="GO:0046872">
    <property type="term" value="F:metal ion binding"/>
    <property type="evidence" value="ECO:0007669"/>
    <property type="project" value="UniProtKB-KW"/>
</dbReference>
<dbReference type="Gene3D" id="2.10.240.10">
    <property type="entry name" value="Dihydroorotate dehydrogenase, electron transfer subunit"/>
    <property type="match status" value="1"/>
</dbReference>
<evidence type="ECO:0000256" key="7">
    <source>
        <dbReference type="ARBA" id="ARBA00022982"/>
    </source>
</evidence>
<reference evidence="14 15" key="1">
    <citation type="submission" date="2017-09" db="EMBL/GenBank/DDBJ databases">
        <title>Depth-based differentiation of microbial function through sediment-hosted aquifers and enrichment of novel symbionts in the deep terrestrial subsurface.</title>
        <authorList>
            <person name="Probst A.J."/>
            <person name="Ladd B."/>
            <person name="Jarett J.K."/>
            <person name="Geller-Mcgrath D.E."/>
            <person name="Sieber C.M."/>
            <person name="Emerson J.B."/>
            <person name="Anantharaman K."/>
            <person name="Thomas B.C."/>
            <person name="Malmstrom R."/>
            <person name="Stieglmeier M."/>
            <person name="Klingl A."/>
            <person name="Woyke T."/>
            <person name="Ryan C.M."/>
            <person name="Banfield J.F."/>
        </authorList>
    </citation>
    <scope>NUCLEOTIDE SEQUENCE [LARGE SCALE GENOMIC DNA]</scope>
    <source>
        <strain evidence="14">CG11_big_fil_rev_8_21_14_0_20_45_26</strain>
    </source>
</reference>
<dbReference type="InterPro" id="IPR012165">
    <property type="entry name" value="Cyt_c3_hydrogenase_gsu"/>
</dbReference>
<dbReference type="GO" id="GO:0051537">
    <property type="term" value="F:2 iron, 2 sulfur cluster binding"/>
    <property type="evidence" value="ECO:0007669"/>
    <property type="project" value="UniProtKB-KW"/>
</dbReference>
<comment type="similarity">
    <text evidence="1">Belongs to the PyrK family.</text>
</comment>
<feature type="binding site" evidence="12">
    <location>
        <position position="258"/>
    </location>
    <ligand>
        <name>[2Fe-2S] cluster</name>
        <dbReference type="ChEBI" id="CHEBI:190135"/>
    </ligand>
</feature>
<dbReference type="InterPro" id="IPR050353">
    <property type="entry name" value="PyrK_electron_transfer"/>
</dbReference>
<comment type="cofactor">
    <cofactor evidence="12">
        <name>[2Fe-2S] cluster</name>
        <dbReference type="ChEBI" id="CHEBI:190135"/>
    </cofactor>
    <text evidence="12">Binds 1 [2Fe-2S] cluster per subunit.</text>
</comment>
<dbReference type="AlphaFoldDB" id="A0A2H0LNW3"/>
<keyword evidence="8 12" id="KW-0408">Iron</keyword>
<keyword evidence="4 12" id="KW-0001">2Fe-2S</keyword>
<feature type="binding site" evidence="11">
    <location>
        <begin position="90"/>
        <end position="93"/>
    </location>
    <ligand>
        <name>FAD</name>
        <dbReference type="ChEBI" id="CHEBI:57692"/>
    </ligand>
</feature>
<evidence type="ECO:0000256" key="2">
    <source>
        <dbReference type="ARBA" id="ARBA00022448"/>
    </source>
</evidence>
<proteinExistence type="inferred from homology"/>
<dbReference type="GO" id="GO:0050660">
    <property type="term" value="F:flavin adenine dinucleotide binding"/>
    <property type="evidence" value="ECO:0007669"/>
    <property type="project" value="InterPro"/>
</dbReference>
<feature type="binding site" evidence="11">
    <location>
        <begin position="112"/>
        <end position="113"/>
    </location>
    <ligand>
        <name>FAD</name>
        <dbReference type="ChEBI" id="CHEBI:57692"/>
    </ligand>
</feature>
<comment type="caution">
    <text evidence="14">The sequence shown here is derived from an EMBL/GenBank/DDBJ whole genome shotgun (WGS) entry which is preliminary data.</text>
</comment>
<dbReference type="InterPro" id="IPR017927">
    <property type="entry name" value="FAD-bd_FR_type"/>
</dbReference>
<dbReference type="SUPFAM" id="SSF63380">
    <property type="entry name" value="Riboflavin synthase domain-like"/>
    <property type="match status" value="1"/>
</dbReference>
<dbReference type="InterPro" id="IPR039261">
    <property type="entry name" value="FNR_nucleotide-bd"/>
</dbReference>
<dbReference type="InterPro" id="IPR017938">
    <property type="entry name" value="Riboflavin_synthase-like_b-brl"/>
</dbReference>
<name>A0A2H0LNW3_9BACT</name>
<evidence type="ECO:0000256" key="8">
    <source>
        <dbReference type="ARBA" id="ARBA00023004"/>
    </source>
</evidence>
<dbReference type="Proteomes" id="UP000230859">
    <property type="component" value="Unassembled WGS sequence"/>
</dbReference>
<keyword evidence="9 12" id="KW-0411">Iron-sulfur</keyword>
<dbReference type="GO" id="GO:0006221">
    <property type="term" value="P:pyrimidine nucleotide biosynthetic process"/>
    <property type="evidence" value="ECO:0007669"/>
    <property type="project" value="InterPro"/>
</dbReference>
<evidence type="ECO:0000256" key="9">
    <source>
        <dbReference type="ARBA" id="ARBA00023014"/>
    </source>
</evidence>
<evidence type="ECO:0000259" key="13">
    <source>
        <dbReference type="PROSITE" id="PS51384"/>
    </source>
</evidence>
<dbReference type="PROSITE" id="PS51384">
    <property type="entry name" value="FAD_FR"/>
    <property type="match status" value="1"/>
</dbReference>
<organism evidence="14 15">
    <name type="scientific">Candidatus Abzuiibacterium crystallinum</name>
    <dbReference type="NCBI Taxonomy" id="1974748"/>
    <lineage>
        <taxon>Bacteria</taxon>
        <taxon>Pseudomonadati</taxon>
        <taxon>Candidatus Omnitrophota</taxon>
        <taxon>Candidatus Abzuiibacterium</taxon>
    </lineage>
</organism>
<feature type="domain" description="FAD-binding FR-type" evidence="13">
    <location>
        <begin position="39"/>
        <end position="137"/>
    </location>
</feature>
<evidence type="ECO:0000256" key="5">
    <source>
        <dbReference type="ARBA" id="ARBA00022723"/>
    </source>
</evidence>
<sequence>MPPKRPFKGLKPAERKVFQFRLSKNIMRKFKRKQEPKRMRDEWVTILDNRKINQAYWKLSFKSSFLSRSVLPGQFVNVLLEDDSDPFLRRPFSYYRTKNQTIEILYEVLGRGTRLLTLKKKGDRLKVLGPLGKAFTQSAKGKKQILVAGGVGVPPLVFLAEYQRVSHLLIGCGSKGEVLPKSELKNVKAQVGYATEDGSYGKAGFVTLLLHEVIQREKNPKNLFIQTCGPHAMMEAVIKMARKFGIEGEASIDERMACGVGACLGCMVKTHDGYKTSCVEGPVFAFCELED</sequence>
<evidence type="ECO:0000256" key="12">
    <source>
        <dbReference type="PIRSR" id="PIRSR006816-2"/>
    </source>
</evidence>
<keyword evidence="5 12" id="KW-0479">Metal-binding</keyword>
<comment type="cofactor">
    <cofactor evidence="11">
        <name>FAD</name>
        <dbReference type="ChEBI" id="CHEBI:57692"/>
    </cofactor>
    <text evidence="11">Binds 1 FAD per subunit.</text>
</comment>
<keyword evidence="2" id="KW-0813">Transport</keyword>
<dbReference type="CDD" id="cd06218">
    <property type="entry name" value="DHOD_e_trans"/>
    <property type="match status" value="1"/>
</dbReference>
<evidence type="ECO:0000313" key="15">
    <source>
        <dbReference type="Proteomes" id="UP000230859"/>
    </source>
</evidence>
<dbReference type="PANTHER" id="PTHR43513:SF3">
    <property type="entry name" value="DIHYDROOROTATE DEHYDROGENASE B (NAD(+)), ELECTRON TRANSFER SUBUNIT-RELATED"/>
    <property type="match status" value="1"/>
</dbReference>
<dbReference type="Gene3D" id="2.40.30.10">
    <property type="entry name" value="Translation factors"/>
    <property type="match status" value="1"/>
</dbReference>
<evidence type="ECO:0000256" key="1">
    <source>
        <dbReference type="ARBA" id="ARBA00006422"/>
    </source>
</evidence>
<keyword evidence="3 11" id="KW-0285">Flavoprotein</keyword>
<evidence type="ECO:0000313" key="14">
    <source>
        <dbReference type="EMBL" id="PIQ86061.1"/>
    </source>
</evidence>
<dbReference type="GO" id="GO:0016491">
    <property type="term" value="F:oxidoreductase activity"/>
    <property type="evidence" value="ECO:0007669"/>
    <property type="project" value="InterPro"/>
</dbReference>
<accession>A0A2H0LNW3</accession>
<comment type="cofactor">
    <cofactor evidence="10">
        <name>[2Fe-2S] cluster</name>
        <dbReference type="ChEBI" id="CHEBI:190135"/>
    </cofactor>
</comment>
<dbReference type="SUPFAM" id="SSF52343">
    <property type="entry name" value="Ferredoxin reductase-like, C-terminal NADP-linked domain"/>
    <property type="match status" value="1"/>
</dbReference>
<feature type="binding site" evidence="12">
    <location>
        <position position="266"/>
    </location>
    <ligand>
        <name>[2Fe-2S] cluster</name>
        <dbReference type="ChEBI" id="CHEBI:190135"/>
    </ligand>
</feature>
<feature type="binding site" evidence="12">
    <location>
        <position position="263"/>
    </location>
    <ligand>
        <name>[2Fe-2S] cluster</name>
        <dbReference type="ChEBI" id="CHEBI:190135"/>
    </ligand>
</feature>
<keyword evidence="7" id="KW-0249">Electron transport</keyword>
<dbReference type="Pfam" id="PF10418">
    <property type="entry name" value="DHODB_Fe-S_bind"/>
    <property type="match status" value="1"/>
</dbReference>
<dbReference type="InterPro" id="IPR037117">
    <property type="entry name" value="Dihydroorotate_DH_ele_sf"/>
</dbReference>
<dbReference type="PANTHER" id="PTHR43513">
    <property type="entry name" value="DIHYDROOROTATE DEHYDROGENASE B (NAD(+)), ELECTRON TRANSFER SUBUNIT"/>
    <property type="match status" value="1"/>
</dbReference>
<evidence type="ECO:0000256" key="10">
    <source>
        <dbReference type="ARBA" id="ARBA00034078"/>
    </source>
</evidence>
<keyword evidence="6 11" id="KW-0274">FAD</keyword>
<evidence type="ECO:0000256" key="3">
    <source>
        <dbReference type="ARBA" id="ARBA00022630"/>
    </source>
</evidence>
<protein>
    <recommendedName>
        <fullName evidence="13">FAD-binding FR-type domain-containing protein</fullName>
    </recommendedName>
</protein>
<dbReference type="EMBL" id="PCVY01000053">
    <property type="protein sequence ID" value="PIQ86061.1"/>
    <property type="molecule type" value="Genomic_DNA"/>
</dbReference>
<evidence type="ECO:0000256" key="6">
    <source>
        <dbReference type="ARBA" id="ARBA00022827"/>
    </source>
</evidence>
<evidence type="ECO:0000256" key="11">
    <source>
        <dbReference type="PIRSR" id="PIRSR006816-1"/>
    </source>
</evidence>
<evidence type="ECO:0000256" key="4">
    <source>
        <dbReference type="ARBA" id="ARBA00022714"/>
    </source>
</evidence>
<gene>
    <name evidence="14" type="ORF">COV74_06420</name>
</gene>